<proteinExistence type="predicted"/>
<keyword evidence="2" id="KW-1185">Reference proteome</keyword>
<sequence length="59" mass="6539">SITDALFCYELSDDCMTRESCWSLTGYRSSPVCHVFIWRAQMMNVAAPLVTTEGDSADG</sequence>
<gene>
    <name evidence="1" type="primary">nup85</name>
    <name evidence="1" type="ORF">DAT39_005568</name>
</gene>
<dbReference type="AlphaFoldDB" id="A0A8J4U555"/>
<evidence type="ECO:0000313" key="1">
    <source>
        <dbReference type="EMBL" id="KAF5904729.1"/>
    </source>
</evidence>
<protein>
    <submittedName>
        <fullName evidence="1">Nuclear pore complex protein Nup85</fullName>
    </submittedName>
</protein>
<comment type="caution">
    <text evidence="1">The sequence shown here is derived from an EMBL/GenBank/DDBJ whole genome shotgun (WGS) entry which is preliminary data.</text>
</comment>
<evidence type="ECO:0000313" key="2">
    <source>
        <dbReference type="Proteomes" id="UP000727407"/>
    </source>
</evidence>
<name>A0A8J4U555_CLAMG</name>
<dbReference type="Proteomes" id="UP000727407">
    <property type="component" value="Unassembled WGS sequence"/>
</dbReference>
<dbReference type="EMBL" id="QNUK01000053">
    <property type="protein sequence ID" value="KAF5904729.1"/>
    <property type="molecule type" value="Genomic_DNA"/>
</dbReference>
<feature type="non-terminal residue" evidence="1">
    <location>
        <position position="1"/>
    </location>
</feature>
<accession>A0A8J4U555</accession>
<organism evidence="1 2">
    <name type="scientific">Clarias magur</name>
    <name type="common">Asian catfish</name>
    <name type="synonym">Macropteronotus magur</name>
    <dbReference type="NCBI Taxonomy" id="1594786"/>
    <lineage>
        <taxon>Eukaryota</taxon>
        <taxon>Metazoa</taxon>
        <taxon>Chordata</taxon>
        <taxon>Craniata</taxon>
        <taxon>Vertebrata</taxon>
        <taxon>Euteleostomi</taxon>
        <taxon>Actinopterygii</taxon>
        <taxon>Neopterygii</taxon>
        <taxon>Teleostei</taxon>
        <taxon>Ostariophysi</taxon>
        <taxon>Siluriformes</taxon>
        <taxon>Clariidae</taxon>
        <taxon>Clarias</taxon>
    </lineage>
</organism>
<reference evidence="1" key="1">
    <citation type="submission" date="2020-07" db="EMBL/GenBank/DDBJ databases">
        <title>Clarias magur genome sequencing, assembly and annotation.</title>
        <authorList>
            <person name="Kushwaha B."/>
            <person name="Kumar R."/>
            <person name="Das P."/>
            <person name="Joshi C.G."/>
            <person name="Kumar D."/>
            <person name="Nagpure N.S."/>
            <person name="Pandey M."/>
            <person name="Agarwal S."/>
            <person name="Srivastava S."/>
            <person name="Singh M."/>
            <person name="Sahoo L."/>
            <person name="Jayasankar P."/>
            <person name="Meher P.K."/>
            <person name="Koringa P.G."/>
            <person name="Iquebal M.A."/>
            <person name="Das S.P."/>
            <person name="Bit A."/>
            <person name="Patnaik S."/>
            <person name="Patel N."/>
            <person name="Shah T.M."/>
            <person name="Hinsu A."/>
            <person name="Jena J.K."/>
        </authorList>
    </citation>
    <scope>NUCLEOTIDE SEQUENCE</scope>
    <source>
        <strain evidence="1">CIFAMagur01</strain>
        <tissue evidence="1">Testis</tissue>
    </source>
</reference>